<accession>A0ABT3ER05</accession>
<dbReference type="GeneID" id="301198017"/>
<protein>
    <submittedName>
        <fullName evidence="1">MFS transporter</fullName>
    </submittedName>
</protein>
<keyword evidence="2" id="KW-1185">Reference proteome</keyword>
<evidence type="ECO:0000313" key="2">
    <source>
        <dbReference type="Proteomes" id="UP001060566"/>
    </source>
</evidence>
<comment type="caution">
    <text evidence="1">The sequence shown here is derived from an EMBL/GenBank/DDBJ whole genome shotgun (WGS) entry which is preliminary data.</text>
</comment>
<organism evidence="1 2">
    <name type="scientific">Bacillus pretiosus</name>
    <dbReference type="NCBI Taxonomy" id="2983392"/>
    <lineage>
        <taxon>Bacteria</taxon>
        <taxon>Bacillati</taxon>
        <taxon>Bacillota</taxon>
        <taxon>Bacilli</taxon>
        <taxon>Bacillales</taxon>
        <taxon>Bacillaceae</taxon>
        <taxon>Bacillus</taxon>
    </lineage>
</organism>
<evidence type="ECO:0000313" key="1">
    <source>
        <dbReference type="EMBL" id="MCW1239253.1"/>
    </source>
</evidence>
<dbReference type="EMBL" id="JAOXJG010000005">
    <property type="protein sequence ID" value="MCW1239253.1"/>
    <property type="molecule type" value="Genomic_DNA"/>
</dbReference>
<sequence>MGVVGLSYLLYKFKLTTIFEHWPNEEFVVAETEGKARFLYWQKFRTRFLTMPMVEFMKFVKCENEGVFDIKRMYSAEKAFKKMQNYRNLHFAYMGMRVNVAGMWGTIVGNWKTHFFVLFDGEIEKHNCHPFWEIAYYDDEGKVVQNYQKGEYAV</sequence>
<dbReference type="Proteomes" id="UP001060566">
    <property type="component" value="Unassembled WGS sequence"/>
</dbReference>
<proteinExistence type="predicted"/>
<dbReference type="RefSeq" id="WP_264461571.1">
    <property type="nucleotide sequence ID" value="NZ_JAOXJG010000005.1"/>
</dbReference>
<gene>
    <name evidence="1" type="ORF">NGM45_09235</name>
</gene>
<reference evidence="1" key="1">
    <citation type="submission" date="2022-10" db="EMBL/GenBank/DDBJ databases">
        <title>De novo draft assembly of the Pseudomonas pretiosus genome isolated from the plants rhizorohere.</title>
        <authorList>
            <person name="Robas M."/>
            <person name="Fernandez V.M."/>
            <person name="Provanza A."/>
            <person name="Jimenez P.A."/>
        </authorList>
    </citation>
    <scope>NUCLEOTIDE SEQUENCE</scope>
    <source>
        <strain evidence="1">SAICEU11T</strain>
    </source>
</reference>
<name>A0ABT3ER05_9BACI</name>